<dbReference type="GO" id="GO:0006487">
    <property type="term" value="P:protein N-linked glycosylation"/>
    <property type="evidence" value="ECO:0007669"/>
    <property type="project" value="TreeGrafter"/>
</dbReference>
<dbReference type="Proteomes" id="UP000034531">
    <property type="component" value="Unassembled WGS sequence"/>
</dbReference>
<gene>
    <name evidence="2" type="ORF">UT84_C0041G0005</name>
</gene>
<dbReference type="Gene3D" id="3.40.50.2000">
    <property type="entry name" value="Glycogen Phosphorylase B"/>
    <property type="match status" value="2"/>
</dbReference>
<protein>
    <recommendedName>
        <fullName evidence="1">Glycosyl transferase family 1 domain-containing protein</fullName>
    </recommendedName>
</protein>
<name>A0A0G0REG6_9BACT</name>
<dbReference type="GO" id="GO:0016020">
    <property type="term" value="C:membrane"/>
    <property type="evidence" value="ECO:0007669"/>
    <property type="project" value="TreeGrafter"/>
</dbReference>
<reference evidence="2 3" key="1">
    <citation type="journal article" date="2015" name="Nature">
        <title>rRNA introns, odd ribosomes, and small enigmatic genomes across a large radiation of phyla.</title>
        <authorList>
            <person name="Brown C.T."/>
            <person name="Hug L.A."/>
            <person name="Thomas B.C."/>
            <person name="Sharon I."/>
            <person name="Castelle C.J."/>
            <person name="Singh A."/>
            <person name="Wilkins M.J."/>
            <person name="Williams K.H."/>
            <person name="Banfield J.F."/>
        </authorList>
    </citation>
    <scope>NUCLEOTIDE SEQUENCE [LARGE SCALE GENOMIC DNA]</scope>
</reference>
<feature type="domain" description="Glycosyl transferase family 1" evidence="1">
    <location>
        <begin position="162"/>
        <end position="333"/>
    </location>
</feature>
<sequence length="352" mass="40471">MKAGFFSPYLDTFGGGERYMVQLASYLSQKSDNQIDIFWNDGAIKAPLAKFLKIDLTKTRFKDNIFSQNSLLKKILKTRQYDLLFVLSDGSIPLTFAKKSILHFQVPFHFPKPDFRTKSKLARYKSVVCNSYFTKSFIDESFQIQSKVIYPPVDIDSIRPLQKENIILSVGRFGPRQLHPKKQETLIEVFKELYKKAPSWKLVLVGQAKKEDSKYIRNLKNITRGYAIKIVENSPIEKLRNLYGHASIYWHATGFGEDEYKNPERMEHFGISTVEASAGGAVPVVIKKGGQKEIVEEGKNGLLWTTKTQLLEKTLSLINNPGQMETLSKNAIKNSKRFSTHKFFQEYEKIIY</sequence>
<dbReference type="Pfam" id="PF00534">
    <property type="entry name" value="Glycos_transf_1"/>
    <property type="match status" value="1"/>
</dbReference>
<dbReference type="CDD" id="cd03801">
    <property type="entry name" value="GT4_PimA-like"/>
    <property type="match status" value="1"/>
</dbReference>
<accession>A0A0G0REG6</accession>
<dbReference type="GO" id="GO:0004377">
    <property type="term" value="F:GDP-Man:Man(3)GlcNAc(2)-PP-Dol alpha-1,2-mannosyltransferase activity"/>
    <property type="evidence" value="ECO:0007669"/>
    <property type="project" value="InterPro"/>
</dbReference>
<dbReference type="EMBL" id="LBYI01000041">
    <property type="protein sequence ID" value="KKR48286.1"/>
    <property type="molecule type" value="Genomic_DNA"/>
</dbReference>
<comment type="caution">
    <text evidence="2">The sequence shown here is derived from an EMBL/GenBank/DDBJ whole genome shotgun (WGS) entry which is preliminary data.</text>
</comment>
<evidence type="ECO:0000313" key="2">
    <source>
        <dbReference type="EMBL" id="KKR48286.1"/>
    </source>
</evidence>
<dbReference type="PANTHER" id="PTHR45919:SF1">
    <property type="entry name" value="GDP-MAN:MAN(3)GLCNAC(2)-PP-DOL ALPHA-1,2-MANNOSYLTRANSFERASE"/>
    <property type="match status" value="1"/>
</dbReference>
<dbReference type="SUPFAM" id="SSF53756">
    <property type="entry name" value="UDP-Glycosyltransferase/glycogen phosphorylase"/>
    <property type="match status" value="1"/>
</dbReference>
<evidence type="ECO:0000313" key="3">
    <source>
        <dbReference type="Proteomes" id="UP000034531"/>
    </source>
</evidence>
<proteinExistence type="predicted"/>
<dbReference type="AlphaFoldDB" id="A0A0G0REG6"/>
<organism evidence="2 3">
    <name type="scientific">Candidatus Curtissbacteria bacterium GW2011_GWA1_40_16</name>
    <dbReference type="NCBI Taxonomy" id="1618405"/>
    <lineage>
        <taxon>Bacteria</taxon>
        <taxon>Candidatus Curtissiibacteriota</taxon>
    </lineage>
</organism>
<evidence type="ECO:0000259" key="1">
    <source>
        <dbReference type="Pfam" id="PF00534"/>
    </source>
</evidence>
<dbReference type="InterPro" id="IPR001296">
    <property type="entry name" value="Glyco_trans_1"/>
</dbReference>
<dbReference type="PANTHER" id="PTHR45919">
    <property type="entry name" value="GDP-MAN:MAN(3)GLCNAC(2)-PP-DOL ALPHA-1,2-MANNOSYLTRANSFERASE"/>
    <property type="match status" value="1"/>
</dbReference>
<dbReference type="InterPro" id="IPR038013">
    <property type="entry name" value="ALG11"/>
</dbReference>